<reference evidence="1" key="1">
    <citation type="submission" date="2021-02" db="EMBL/GenBank/DDBJ databases">
        <authorList>
            <person name="Nowell W R."/>
        </authorList>
    </citation>
    <scope>NUCLEOTIDE SEQUENCE</scope>
</reference>
<dbReference type="AlphaFoldDB" id="A0A819TM91"/>
<dbReference type="EMBL" id="CAJOBD010006674">
    <property type="protein sequence ID" value="CAF4067187.1"/>
    <property type="molecule type" value="Genomic_DNA"/>
</dbReference>
<evidence type="ECO:0000313" key="2">
    <source>
        <dbReference type="Proteomes" id="UP000663836"/>
    </source>
</evidence>
<name>A0A819TM91_9BILA</name>
<sequence length="66" mass="7544">FLFFLSMISNGISEKLNLESIEIWSKSLAFRSMLSSVIDDIARIERSNNTIDTHVGYSLLCMTQKK</sequence>
<feature type="non-terminal residue" evidence="1">
    <location>
        <position position="1"/>
    </location>
</feature>
<gene>
    <name evidence="1" type="ORF">JBS370_LOCUS29938</name>
</gene>
<comment type="caution">
    <text evidence="1">The sequence shown here is derived from an EMBL/GenBank/DDBJ whole genome shotgun (WGS) entry which is preliminary data.</text>
</comment>
<proteinExistence type="predicted"/>
<accession>A0A819TM91</accession>
<evidence type="ECO:0000313" key="1">
    <source>
        <dbReference type="EMBL" id="CAF4067187.1"/>
    </source>
</evidence>
<organism evidence="1 2">
    <name type="scientific">Rotaria sordida</name>
    <dbReference type="NCBI Taxonomy" id="392033"/>
    <lineage>
        <taxon>Eukaryota</taxon>
        <taxon>Metazoa</taxon>
        <taxon>Spiralia</taxon>
        <taxon>Gnathifera</taxon>
        <taxon>Rotifera</taxon>
        <taxon>Eurotatoria</taxon>
        <taxon>Bdelloidea</taxon>
        <taxon>Philodinida</taxon>
        <taxon>Philodinidae</taxon>
        <taxon>Rotaria</taxon>
    </lineage>
</organism>
<dbReference type="Proteomes" id="UP000663836">
    <property type="component" value="Unassembled WGS sequence"/>
</dbReference>
<protein>
    <submittedName>
        <fullName evidence="1">Uncharacterized protein</fullName>
    </submittedName>
</protein>